<dbReference type="NCBIfam" id="TIGR01163">
    <property type="entry name" value="rpe"/>
    <property type="match status" value="1"/>
</dbReference>
<evidence type="ECO:0000256" key="13">
    <source>
        <dbReference type="PIRSR" id="PIRSR001461-2"/>
    </source>
</evidence>
<feature type="active site" description="Proton donor" evidence="12">
    <location>
        <position position="174"/>
    </location>
</feature>
<evidence type="ECO:0000256" key="2">
    <source>
        <dbReference type="ARBA" id="ARBA00001936"/>
    </source>
</evidence>
<feature type="binding site" evidence="14">
    <location>
        <position position="176"/>
    </location>
    <ligand>
        <name>substrate</name>
    </ligand>
</feature>
<feature type="binding site" evidence="14">
    <location>
        <begin position="196"/>
        <end position="197"/>
    </location>
    <ligand>
        <name>substrate</name>
    </ligand>
</feature>
<evidence type="ECO:0000256" key="10">
    <source>
        <dbReference type="NCBIfam" id="TIGR01163"/>
    </source>
</evidence>
<dbReference type="InterPro" id="IPR026019">
    <property type="entry name" value="Ribul_P_3_epim"/>
</dbReference>
<feature type="binding site" evidence="14">
    <location>
        <begin position="143"/>
        <end position="146"/>
    </location>
    <ligand>
        <name>substrate</name>
    </ligand>
</feature>
<evidence type="ECO:0000313" key="16">
    <source>
        <dbReference type="Proteomes" id="UP001056539"/>
    </source>
</evidence>
<keyword evidence="13" id="KW-0862">Zinc</keyword>
<dbReference type="GO" id="GO:0006098">
    <property type="term" value="P:pentose-phosphate shunt"/>
    <property type="evidence" value="ECO:0007669"/>
    <property type="project" value="UniProtKB-UniRule"/>
</dbReference>
<dbReference type="GO" id="GO:0004750">
    <property type="term" value="F:D-ribulose-phosphate 3-epimerase activity"/>
    <property type="evidence" value="ECO:0007669"/>
    <property type="project" value="UniProtKB-UniRule"/>
</dbReference>
<keyword evidence="16" id="KW-1185">Reference proteome</keyword>
<protein>
    <recommendedName>
        <fullName evidence="7 10">Ribulose-phosphate 3-epimerase</fullName>
        <ecNumber evidence="7 10">5.1.3.1</ecNumber>
    </recommendedName>
</protein>
<dbReference type="NCBIfam" id="NF004076">
    <property type="entry name" value="PRK05581.1-4"/>
    <property type="match status" value="1"/>
</dbReference>
<dbReference type="Pfam" id="PF00834">
    <property type="entry name" value="Ribul_P_3_epim"/>
    <property type="match status" value="1"/>
</dbReference>
<dbReference type="InterPro" id="IPR013785">
    <property type="entry name" value="Aldolase_TIM"/>
</dbReference>
<sequence length="218" mass="24093">MSPNRVSPSIFAADFWALGEAVRLCEEAGVDGIHYDVMDNHFVPNISFGPKMIADLCARTSLPADVHLMIDLHRGIEDYLSLPVEIITLHLESLGKEGHNLLKTIRQRGKKAGLSLKPATPAVAVEPYLDDIDLILVMTVEPGFSGQKFMPEMLSKISEIRKIIADREILLQVDGGVNRETYQKVLKAGANFLVIGSAFFADSDPKNWAKQIHEEQTA</sequence>
<name>A0AAX3BFQ4_9SPIR</name>
<dbReference type="SUPFAM" id="SSF51366">
    <property type="entry name" value="Ribulose-phoshate binding barrel"/>
    <property type="match status" value="1"/>
</dbReference>
<evidence type="ECO:0000256" key="11">
    <source>
        <dbReference type="PIRNR" id="PIRNR001461"/>
    </source>
</evidence>
<dbReference type="FunFam" id="3.20.20.70:FF:000004">
    <property type="entry name" value="Ribulose-phosphate 3-epimerase"/>
    <property type="match status" value="1"/>
</dbReference>
<feature type="binding site" evidence="13">
    <location>
        <position position="34"/>
    </location>
    <ligand>
        <name>a divalent metal cation</name>
        <dbReference type="ChEBI" id="CHEBI:60240"/>
    </ligand>
</feature>
<comment type="cofactor">
    <cofactor evidence="2">
        <name>Mn(2+)</name>
        <dbReference type="ChEBI" id="CHEBI:29035"/>
    </cofactor>
</comment>
<evidence type="ECO:0000256" key="3">
    <source>
        <dbReference type="ARBA" id="ARBA00001941"/>
    </source>
</evidence>
<evidence type="ECO:0000256" key="7">
    <source>
        <dbReference type="ARBA" id="ARBA00013188"/>
    </source>
</evidence>
<comment type="cofactor">
    <cofactor evidence="13">
        <name>a divalent metal cation</name>
        <dbReference type="ChEBI" id="CHEBI:60240"/>
    </cofactor>
    <text evidence="13">Binds 1 divalent metal cation per subunit.</text>
</comment>
<dbReference type="EMBL" id="CP073355">
    <property type="protein sequence ID" value="URA11135.1"/>
    <property type="molecule type" value="Genomic_DNA"/>
</dbReference>
<keyword evidence="11" id="KW-0119">Carbohydrate metabolism</keyword>
<organism evidence="15 16">
    <name type="scientific">Thermospira aquatica</name>
    <dbReference type="NCBI Taxonomy" id="2828656"/>
    <lineage>
        <taxon>Bacteria</taxon>
        <taxon>Pseudomonadati</taxon>
        <taxon>Spirochaetota</taxon>
        <taxon>Spirochaetia</taxon>
        <taxon>Brevinematales</taxon>
        <taxon>Thermospiraceae</taxon>
        <taxon>Thermospira</taxon>
    </lineage>
</organism>
<dbReference type="AlphaFoldDB" id="A0AAX3BFQ4"/>
<dbReference type="PANTHER" id="PTHR11749">
    <property type="entry name" value="RIBULOSE-5-PHOSPHATE-3-EPIMERASE"/>
    <property type="match status" value="1"/>
</dbReference>
<comment type="catalytic activity">
    <reaction evidence="1 11">
        <text>D-ribulose 5-phosphate = D-xylulose 5-phosphate</text>
        <dbReference type="Rhea" id="RHEA:13677"/>
        <dbReference type="ChEBI" id="CHEBI:57737"/>
        <dbReference type="ChEBI" id="CHEBI:58121"/>
        <dbReference type="EC" id="5.1.3.1"/>
    </reaction>
</comment>
<proteinExistence type="inferred from homology"/>
<dbReference type="PROSITE" id="PS01085">
    <property type="entry name" value="RIBUL_P_3_EPIMER_1"/>
    <property type="match status" value="1"/>
</dbReference>
<evidence type="ECO:0000256" key="1">
    <source>
        <dbReference type="ARBA" id="ARBA00001782"/>
    </source>
</evidence>
<feature type="binding site" evidence="14">
    <location>
        <position position="9"/>
    </location>
    <ligand>
        <name>substrate</name>
    </ligand>
</feature>
<evidence type="ECO:0000313" key="15">
    <source>
        <dbReference type="EMBL" id="URA11135.1"/>
    </source>
</evidence>
<dbReference type="InterPro" id="IPR011060">
    <property type="entry name" value="RibuloseP-bd_barrel"/>
</dbReference>
<reference evidence="15" key="1">
    <citation type="submission" date="2021-04" db="EMBL/GenBank/DDBJ databases">
        <authorList>
            <person name="Postec A."/>
        </authorList>
    </citation>
    <scope>NUCLEOTIDE SEQUENCE</scope>
    <source>
        <strain evidence="15">F1F22</strain>
    </source>
</reference>
<dbReference type="Proteomes" id="UP001056539">
    <property type="component" value="Chromosome"/>
</dbReference>
<dbReference type="GO" id="GO:0005975">
    <property type="term" value="P:carbohydrate metabolic process"/>
    <property type="evidence" value="ECO:0007669"/>
    <property type="project" value="InterPro"/>
</dbReference>
<dbReference type="Gene3D" id="3.20.20.70">
    <property type="entry name" value="Aldolase class I"/>
    <property type="match status" value="1"/>
</dbReference>
<dbReference type="PROSITE" id="PS01086">
    <property type="entry name" value="RIBUL_P_3_EPIMER_2"/>
    <property type="match status" value="1"/>
</dbReference>
<accession>A0AAX3BFQ4</accession>
<evidence type="ECO:0000256" key="14">
    <source>
        <dbReference type="PIRSR" id="PIRSR001461-3"/>
    </source>
</evidence>
<feature type="binding site" evidence="13">
    <location>
        <position position="67"/>
    </location>
    <ligand>
        <name>a divalent metal cation</name>
        <dbReference type="ChEBI" id="CHEBI:60240"/>
    </ligand>
</feature>
<evidence type="ECO:0000256" key="4">
    <source>
        <dbReference type="ARBA" id="ARBA00001947"/>
    </source>
</evidence>
<dbReference type="CDD" id="cd00429">
    <property type="entry name" value="RPE"/>
    <property type="match status" value="1"/>
</dbReference>
<evidence type="ECO:0000256" key="9">
    <source>
        <dbReference type="ARBA" id="ARBA00023235"/>
    </source>
</evidence>
<dbReference type="RefSeq" id="WP_271436270.1">
    <property type="nucleotide sequence ID" value="NZ_CP073355.1"/>
</dbReference>
<evidence type="ECO:0000256" key="6">
    <source>
        <dbReference type="ARBA" id="ARBA00009541"/>
    </source>
</evidence>
<comment type="cofactor">
    <cofactor evidence="4">
        <name>Zn(2+)</name>
        <dbReference type="ChEBI" id="CHEBI:29105"/>
    </cofactor>
</comment>
<dbReference type="KEGG" id="taqu:KDW03_04890"/>
<evidence type="ECO:0000256" key="12">
    <source>
        <dbReference type="PIRSR" id="PIRSR001461-1"/>
    </source>
</evidence>
<dbReference type="GO" id="GO:0005737">
    <property type="term" value="C:cytoplasm"/>
    <property type="evidence" value="ECO:0007669"/>
    <property type="project" value="UniProtKB-ARBA"/>
</dbReference>
<feature type="active site" description="Proton acceptor" evidence="12">
    <location>
        <position position="36"/>
    </location>
</feature>
<comment type="cofactor">
    <cofactor evidence="3">
        <name>Co(2+)</name>
        <dbReference type="ChEBI" id="CHEBI:48828"/>
    </cofactor>
</comment>
<dbReference type="EC" id="5.1.3.1" evidence="7 10"/>
<dbReference type="InterPro" id="IPR000056">
    <property type="entry name" value="Ribul_P_3_epim-like"/>
</dbReference>
<dbReference type="GO" id="GO:0046872">
    <property type="term" value="F:metal ion binding"/>
    <property type="evidence" value="ECO:0007669"/>
    <property type="project" value="UniProtKB-KW"/>
</dbReference>
<keyword evidence="13" id="KW-0464">Manganese</keyword>
<comment type="similarity">
    <text evidence="6 11">Belongs to the ribulose-phosphate 3-epimerase family.</text>
</comment>
<evidence type="ECO:0000256" key="8">
    <source>
        <dbReference type="ARBA" id="ARBA00022723"/>
    </source>
</evidence>
<evidence type="ECO:0000256" key="5">
    <source>
        <dbReference type="ARBA" id="ARBA00001954"/>
    </source>
</evidence>
<comment type="cofactor">
    <cofactor evidence="5">
        <name>Fe(2+)</name>
        <dbReference type="ChEBI" id="CHEBI:29033"/>
    </cofactor>
</comment>
<keyword evidence="9 11" id="KW-0413">Isomerase</keyword>
<feature type="binding site" evidence="14">
    <location>
        <position position="67"/>
    </location>
    <ligand>
        <name>substrate</name>
    </ligand>
</feature>
<feature type="binding site" evidence="13">
    <location>
        <position position="174"/>
    </location>
    <ligand>
        <name>a divalent metal cation</name>
        <dbReference type="ChEBI" id="CHEBI:60240"/>
    </ligand>
</feature>
<keyword evidence="13" id="KW-0170">Cobalt</keyword>
<gene>
    <name evidence="15" type="primary">rpe</name>
    <name evidence="15" type="ORF">KDW03_04890</name>
</gene>
<feature type="binding site" evidence="13">
    <location>
        <position position="36"/>
    </location>
    <ligand>
        <name>a divalent metal cation</name>
        <dbReference type="ChEBI" id="CHEBI:60240"/>
    </ligand>
</feature>
<reference evidence="15" key="2">
    <citation type="submission" date="2022-06" db="EMBL/GenBank/DDBJ databases">
        <title>Thermospira aquatica gen. nov., sp. nov.</title>
        <authorList>
            <person name="Ben Ali Gam Z."/>
            <person name="Labat M."/>
        </authorList>
    </citation>
    <scope>NUCLEOTIDE SEQUENCE</scope>
    <source>
        <strain evidence="15">F1F22</strain>
    </source>
</reference>
<keyword evidence="8 13" id="KW-0479">Metal-binding</keyword>
<dbReference type="PIRSF" id="PIRSF001461">
    <property type="entry name" value="RPE"/>
    <property type="match status" value="1"/>
</dbReference>